<gene>
    <name evidence="2" type="ORF">BPOR_0430g00080</name>
</gene>
<reference evidence="2 3" key="1">
    <citation type="submission" date="2017-12" db="EMBL/GenBank/DDBJ databases">
        <title>Comparative genomics of Botrytis spp.</title>
        <authorList>
            <person name="Valero-Jimenez C.A."/>
            <person name="Tapia P."/>
            <person name="Veloso J."/>
            <person name="Silva-Moreno E."/>
            <person name="Staats M."/>
            <person name="Valdes J.H."/>
            <person name="Van Kan J.A.L."/>
        </authorList>
    </citation>
    <scope>NUCLEOTIDE SEQUENCE [LARGE SCALE GENOMIC DNA]</scope>
    <source>
        <strain evidence="2 3">MUCL3349</strain>
    </source>
</reference>
<comment type="caution">
    <text evidence="2">The sequence shown here is derived from an EMBL/GenBank/DDBJ whole genome shotgun (WGS) entry which is preliminary data.</text>
</comment>
<feature type="region of interest" description="Disordered" evidence="1">
    <location>
        <begin position="107"/>
        <end position="129"/>
    </location>
</feature>
<feature type="compositionally biased region" description="Basic and acidic residues" evidence="1">
    <location>
        <begin position="107"/>
        <end position="120"/>
    </location>
</feature>
<evidence type="ECO:0000313" key="2">
    <source>
        <dbReference type="EMBL" id="TGO85114.1"/>
    </source>
</evidence>
<dbReference type="AlphaFoldDB" id="A0A4Z1KNA3"/>
<name>A0A4Z1KNA3_9HELO</name>
<keyword evidence="3" id="KW-1185">Reference proteome</keyword>
<evidence type="ECO:0000256" key="1">
    <source>
        <dbReference type="SAM" id="MobiDB-lite"/>
    </source>
</evidence>
<sequence length="149" mass="16844">MEIVSECRSANEKLKRKYTSPVTCFVVPQLYIGYNIPKEITLEDLTGTILFQRWLPGGHSLETSILRRFIYDPETRNSRSASSRILTLIARLGVVEVIQYYSKWHRRDPQGGSHKDEHVHGSNLGSTAEKPLEKSGLILTTPIGNFSLS</sequence>
<evidence type="ECO:0000313" key="3">
    <source>
        <dbReference type="Proteomes" id="UP000297280"/>
    </source>
</evidence>
<protein>
    <submittedName>
        <fullName evidence="2">Uncharacterized protein</fullName>
    </submittedName>
</protein>
<organism evidence="2 3">
    <name type="scientific">Botrytis porri</name>
    <dbReference type="NCBI Taxonomy" id="87229"/>
    <lineage>
        <taxon>Eukaryota</taxon>
        <taxon>Fungi</taxon>
        <taxon>Dikarya</taxon>
        <taxon>Ascomycota</taxon>
        <taxon>Pezizomycotina</taxon>
        <taxon>Leotiomycetes</taxon>
        <taxon>Helotiales</taxon>
        <taxon>Sclerotiniaceae</taxon>
        <taxon>Botrytis</taxon>
    </lineage>
</organism>
<proteinExistence type="predicted"/>
<accession>A0A4Z1KNA3</accession>
<dbReference type="Proteomes" id="UP000297280">
    <property type="component" value="Unassembled WGS sequence"/>
</dbReference>
<dbReference type="EMBL" id="PQXO01000429">
    <property type="protein sequence ID" value="TGO85114.1"/>
    <property type="molecule type" value="Genomic_DNA"/>
</dbReference>